<keyword evidence="3" id="KW-1185">Reference proteome</keyword>
<dbReference type="InterPro" id="IPR041078">
    <property type="entry name" value="Plavaka"/>
</dbReference>
<proteinExistence type="predicted"/>
<dbReference type="OrthoDB" id="3199698at2759"/>
<name>A0A8E2DGY1_9APHY</name>
<sequence length="884" mass="99970">MPARGPSTEYHPELDGIPCDAAGNFLAPNTPPHVSDTTQSHDPLAAYAPYYSRPEFELADFFFRKEQILAGRLNELLELWAATLPPDQDPPFVNADDLYNSIDSIPLGDVPWQSFTVHYTGERPDAGEAPSWMTEGYQVWFHCPREVLRQQLGNPDFAHEMDYAPKRTFNKANKRVYQDFMSSNWAWKQADIIAKDPDTHGATFCPVILGSDKMTVSVATGQNKYYPLYLSNGLVSNTVRRAQRNAVSVVAFLAIPKTERDAEHSAEFRKFRRQLFHASLKHILDVLRPGMDKPEIIRFGDGYYRKVIYRLGPYIADYPEQALLACIVQGWCPRCTAHSSDLDGDKTATRRSQEHTETARTTFDQKTLWDDYGIVGDLEPFTMTFSRADIHELLSPNLLHQVVKGAFKDHLVSWVEDYLVETHGKAEAEAIMADIDRRIALVPSFPGLRRFPQGRRFKQWTGDDSKALMKVWLPAIVGHVPPQMVRAISAFMDFCYLVRRSSLDEDTLAAIDEALERFHKEREIFRTSGVRPDGFSLPRQHALTHYRHLIQEFGAPNGLCSSITESKHIKAVKEPWRRLSRYKAIGQVLLINQRLDKLATARVDFTVRGLLDGPCTRAWLLHDESSGMSTSPEPVRAIQDDDDKDAEDVDGSNILGEVVLAKCRARGYPSQLGELASYIGVPNLPSLIQFFLFDQLNEDPAISSADVPLERCPIPPARVSVYPSAVATFYAPSDLSDVGGMRRERIRSVRSWKGGAARRDCAFVEDIDAPGFRGLRVVRVLHFLSFKHSGTEYPCALVNWFTSLEDQPCPDTGMWTVTPDLDEDGERELSILHIDCFLRSAHLIPVPAAGERIPRRLRHSDSLDVFDTFYVNKYADHHAHEIAW</sequence>
<gene>
    <name evidence="2" type="ORF">OBBRIDRAFT_740136</name>
</gene>
<evidence type="ECO:0000256" key="1">
    <source>
        <dbReference type="SAM" id="MobiDB-lite"/>
    </source>
</evidence>
<reference evidence="2 3" key="1">
    <citation type="submission" date="2016-07" db="EMBL/GenBank/DDBJ databases">
        <title>Draft genome of the white-rot fungus Obba rivulosa 3A-2.</title>
        <authorList>
            <consortium name="DOE Joint Genome Institute"/>
            <person name="Miettinen O."/>
            <person name="Riley R."/>
            <person name="Acob R."/>
            <person name="Barry K."/>
            <person name="Cullen D."/>
            <person name="De Vries R."/>
            <person name="Hainaut M."/>
            <person name="Hatakka A."/>
            <person name="Henrissat B."/>
            <person name="Hilden K."/>
            <person name="Kuo R."/>
            <person name="Labutti K."/>
            <person name="Lipzen A."/>
            <person name="Makela M.R."/>
            <person name="Sandor L."/>
            <person name="Spatafora J.W."/>
            <person name="Grigoriev I.V."/>
            <person name="Hibbett D.S."/>
        </authorList>
    </citation>
    <scope>NUCLEOTIDE SEQUENCE [LARGE SCALE GENOMIC DNA]</scope>
    <source>
        <strain evidence="2 3">3A-2</strain>
    </source>
</reference>
<feature type="region of interest" description="Disordered" evidence="1">
    <location>
        <begin position="625"/>
        <end position="648"/>
    </location>
</feature>
<evidence type="ECO:0000313" key="2">
    <source>
        <dbReference type="EMBL" id="OCH85299.1"/>
    </source>
</evidence>
<dbReference type="Proteomes" id="UP000250043">
    <property type="component" value="Unassembled WGS sequence"/>
</dbReference>
<protein>
    <submittedName>
        <fullName evidence="2">Uncharacterized protein</fullName>
    </submittedName>
</protein>
<dbReference type="AlphaFoldDB" id="A0A8E2DGY1"/>
<dbReference type="Pfam" id="PF18759">
    <property type="entry name" value="Plavaka"/>
    <property type="match status" value="1"/>
</dbReference>
<organism evidence="2 3">
    <name type="scientific">Obba rivulosa</name>
    <dbReference type="NCBI Taxonomy" id="1052685"/>
    <lineage>
        <taxon>Eukaryota</taxon>
        <taxon>Fungi</taxon>
        <taxon>Dikarya</taxon>
        <taxon>Basidiomycota</taxon>
        <taxon>Agaricomycotina</taxon>
        <taxon>Agaricomycetes</taxon>
        <taxon>Polyporales</taxon>
        <taxon>Gelatoporiaceae</taxon>
        <taxon>Obba</taxon>
    </lineage>
</organism>
<accession>A0A8E2DGY1</accession>
<evidence type="ECO:0000313" key="3">
    <source>
        <dbReference type="Proteomes" id="UP000250043"/>
    </source>
</evidence>
<dbReference type="EMBL" id="KV722594">
    <property type="protein sequence ID" value="OCH85299.1"/>
    <property type="molecule type" value="Genomic_DNA"/>
</dbReference>